<name>A0ABT2NEI1_9CYAN</name>
<organism evidence="6 7">
    <name type="scientific">Laspinema olomoucense D3b</name>
    <dbReference type="NCBI Taxonomy" id="2953688"/>
    <lineage>
        <taxon>Bacteria</taxon>
        <taxon>Bacillati</taxon>
        <taxon>Cyanobacteriota</taxon>
        <taxon>Cyanophyceae</taxon>
        <taxon>Oscillatoriophycideae</taxon>
        <taxon>Oscillatoriales</taxon>
        <taxon>Laspinemataceae</taxon>
        <taxon>Laspinema</taxon>
        <taxon>Laspinema olomoucense</taxon>
    </lineage>
</organism>
<sequence length="631" mass="73262">MSTPFQRDGMPNPPQRSNNTDRFSTYLMVDNHQGRVVLQWIAEPRLRRNLQRYAAHDPHFPRLRDAGDLEEQLEQFWINFALNPPPPQEWEPANRHELAFQHLASYYESICHQAAKAIAHKHSQVSWEETLTIARAFIYNPKKLADILRKFQTKGSAKLSTYLHEVLTRTIKSETAVGRYSYWRLVCKTSEKKLLNALETAHYGQREISQILFAQKYFTKVYFFNRVKGRTRRRGETWPLPQPEDFAETAHCYNAERLLPSAPPEVASNPHPVTAEQIQRWMESCFEAVKECKNLEYQTCSLDELNAKLGIEIADPKTEPEDSAWGEFGEDELSLAWFNQTEEIKQLLETELKRCGNIIEVPLSERIWLIDKAKILPLKYGFGLTQKQIAVLCGIQQCKVSRDLTNKYTKPLLKALTQLSQPEGWVSDYVTEWLQKYFPSPNRADIIHAALVESLKQLTGAERELLSLRYGEKLVVSVIGDRWGCSADEVKAKLASIETQLHIFLLNCIGKWMKEYVNHWLHIFYQTPLKEALIHQLKGLPDSIQEGLQLYYKQSVLREQIEQNREESEAPELTLLWEGRCQLEEGLIQWTADCLDIALTGNEERKKINQIVENWLKNFYVFEAGVQENEI</sequence>
<proteinExistence type="predicted"/>
<dbReference type="PANTHER" id="PTHR30385:SF7">
    <property type="entry name" value="RNA POLYMERASE SIGMA FACTOR FLIA"/>
    <property type="match status" value="1"/>
</dbReference>
<evidence type="ECO:0000256" key="4">
    <source>
        <dbReference type="ARBA" id="ARBA00023163"/>
    </source>
</evidence>
<evidence type="ECO:0000256" key="1">
    <source>
        <dbReference type="ARBA" id="ARBA00023015"/>
    </source>
</evidence>
<evidence type="ECO:0000256" key="3">
    <source>
        <dbReference type="ARBA" id="ARBA00023125"/>
    </source>
</evidence>
<evidence type="ECO:0000256" key="2">
    <source>
        <dbReference type="ARBA" id="ARBA00023082"/>
    </source>
</evidence>
<dbReference type="Proteomes" id="UP001525961">
    <property type="component" value="Unassembled WGS sequence"/>
</dbReference>
<protein>
    <submittedName>
        <fullName evidence="6">Uncharacterized protein</fullName>
    </submittedName>
</protein>
<accession>A0ABT2NEI1</accession>
<evidence type="ECO:0000313" key="7">
    <source>
        <dbReference type="Proteomes" id="UP001525961"/>
    </source>
</evidence>
<evidence type="ECO:0000313" key="6">
    <source>
        <dbReference type="EMBL" id="MCT7979656.1"/>
    </source>
</evidence>
<dbReference type="SUPFAM" id="SSF88659">
    <property type="entry name" value="Sigma3 and sigma4 domains of RNA polymerase sigma factors"/>
    <property type="match status" value="1"/>
</dbReference>
<gene>
    <name evidence="6" type="ORF">NG792_18220</name>
</gene>
<dbReference type="EMBL" id="JAMXFA010000026">
    <property type="protein sequence ID" value="MCT7979656.1"/>
    <property type="molecule type" value="Genomic_DNA"/>
</dbReference>
<keyword evidence="2" id="KW-0731">Sigma factor</keyword>
<reference evidence="6 7" key="1">
    <citation type="journal article" date="2022" name="Front. Microbiol.">
        <title>High genomic differentiation and limited gene flow indicate recent cryptic speciation within the genus Laspinema (cyanobacteria).</title>
        <authorList>
            <person name="Stanojkovic A."/>
            <person name="Skoupy S."/>
            <person name="Skaloud P."/>
            <person name="Dvorak P."/>
        </authorList>
    </citation>
    <scope>NUCLEOTIDE SEQUENCE [LARGE SCALE GENOMIC DNA]</scope>
    <source>
        <strain evidence="6 7">D3b</strain>
    </source>
</reference>
<dbReference type="RefSeq" id="WP_261236348.1">
    <property type="nucleotide sequence ID" value="NZ_JAMXFA010000026.1"/>
</dbReference>
<keyword evidence="1" id="KW-0805">Transcription regulation</keyword>
<keyword evidence="4" id="KW-0804">Transcription</keyword>
<dbReference type="InterPro" id="IPR013324">
    <property type="entry name" value="RNA_pol_sigma_r3/r4-like"/>
</dbReference>
<feature type="region of interest" description="Disordered" evidence="5">
    <location>
        <begin position="1"/>
        <end position="21"/>
    </location>
</feature>
<evidence type="ECO:0000256" key="5">
    <source>
        <dbReference type="SAM" id="MobiDB-lite"/>
    </source>
</evidence>
<comment type="caution">
    <text evidence="6">The sequence shown here is derived from an EMBL/GenBank/DDBJ whole genome shotgun (WGS) entry which is preliminary data.</text>
</comment>
<dbReference type="PANTHER" id="PTHR30385">
    <property type="entry name" value="SIGMA FACTOR F FLAGELLAR"/>
    <property type="match status" value="1"/>
</dbReference>
<keyword evidence="7" id="KW-1185">Reference proteome</keyword>
<keyword evidence="3" id="KW-0238">DNA-binding</keyword>